<dbReference type="InterPro" id="IPR004839">
    <property type="entry name" value="Aminotransferase_I/II_large"/>
</dbReference>
<accession>A0ABN1BKY7</accession>
<evidence type="ECO:0000259" key="6">
    <source>
        <dbReference type="Pfam" id="PF00155"/>
    </source>
</evidence>
<dbReference type="EMBL" id="BAAADO010000006">
    <property type="protein sequence ID" value="GAA0500210.1"/>
    <property type="molecule type" value="Genomic_DNA"/>
</dbReference>
<comment type="cofactor">
    <cofactor evidence="1">
        <name>pyridoxal 5'-phosphate</name>
        <dbReference type="ChEBI" id="CHEBI:597326"/>
    </cofactor>
</comment>
<reference evidence="7 8" key="1">
    <citation type="journal article" date="2019" name="Int. J. Syst. Evol. Microbiol.">
        <title>The Global Catalogue of Microorganisms (GCM) 10K type strain sequencing project: providing services to taxonomists for standard genome sequencing and annotation.</title>
        <authorList>
            <consortium name="The Broad Institute Genomics Platform"/>
            <consortium name="The Broad Institute Genome Sequencing Center for Infectious Disease"/>
            <person name="Wu L."/>
            <person name="Ma J."/>
        </authorList>
    </citation>
    <scope>NUCLEOTIDE SEQUENCE [LARGE SCALE GENOMIC DNA]</scope>
    <source>
        <strain evidence="7 8">JCM 12389</strain>
    </source>
</reference>
<gene>
    <name evidence="7" type="primary">patB</name>
    <name evidence="7" type="ORF">GCM10008986_29370</name>
</gene>
<evidence type="ECO:0000313" key="8">
    <source>
        <dbReference type="Proteomes" id="UP001500880"/>
    </source>
</evidence>
<sequence>MIKVEKFQQKWDRKGTRSVKWDLTKTFFKDKDVLPMWVADMDFPSVDAVQEAITERAKHNIYGYSVTDQPLKDAIHGWVNKQHHWEINTDWLLFSPGVVTSLHMVVQALTNEEDHVLIQTPVYPPFYDAVKKHNRHVVKNSLQLKEGKYEIDFDDFEQQIIDHQVTMFILCSPHNPLGRVWTKEELTTMADICLKHNVTIVSDEIHGDLTYKEYTHVPIASLSEKFSQNAVTCMAPSKTFNLAGLQGSYLIVPNKDKRQKIKDQFSSQGLGMLNTFAIVAMEAAYLHGEEWLDKLLEVLHENKEYVQKAFHDNTNLINVLDSEGTYLLWLDCRSMNLSSSELKQFFQSKAKVGLNDGLSFGHEGDGFMRMNIACPKETVVEGVNRILAALKDM</sequence>
<dbReference type="InterPro" id="IPR015422">
    <property type="entry name" value="PyrdxlP-dep_Trfase_small"/>
</dbReference>
<evidence type="ECO:0000256" key="3">
    <source>
        <dbReference type="ARBA" id="ARBA00022898"/>
    </source>
</evidence>
<comment type="caution">
    <text evidence="7">The sequence shown here is derived from an EMBL/GenBank/DDBJ whole genome shotgun (WGS) entry which is preliminary data.</text>
</comment>
<evidence type="ECO:0000313" key="7">
    <source>
        <dbReference type="EMBL" id="GAA0500210.1"/>
    </source>
</evidence>
<dbReference type="Proteomes" id="UP001500880">
    <property type="component" value="Unassembled WGS sequence"/>
</dbReference>
<dbReference type="InterPro" id="IPR027619">
    <property type="entry name" value="C-S_lyase_PatB-like"/>
</dbReference>
<dbReference type="EC" id="4.4.1.13" evidence="2"/>
<keyword evidence="8" id="KW-1185">Reference proteome</keyword>
<dbReference type="InterPro" id="IPR015421">
    <property type="entry name" value="PyrdxlP-dep_Trfase_major"/>
</dbReference>
<dbReference type="PANTHER" id="PTHR43525">
    <property type="entry name" value="PROTEIN MALY"/>
    <property type="match status" value="1"/>
</dbReference>
<dbReference type="NCBIfam" id="TIGR04350">
    <property type="entry name" value="C_S_lyase_PatB"/>
    <property type="match status" value="1"/>
</dbReference>
<dbReference type="CDD" id="cd00609">
    <property type="entry name" value="AAT_like"/>
    <property type="match status" value="1"/>
</dbReference>
<dbReference type="SUPFAM" id="SSF53383">
    <property type="entry name" value="PLP-dependent transferases"/>
    <property type="match status" value="1"/>
</dbReference>
<evidence type="ECO:0000256" key="2">
    <source>
        <dbReference type="ARBA" id="ARBA00012224"/>
    </source>
</evidence>
<dbReference type="InterPro" id="IPR051798">
    <property type="entry name" value="Class-II_PLP-Dep_Aminotrans"/>
</dbReference>
<proteinExistence type="inferred from homology"/>
<feature type="domain" description="Aminotransferase class I/classII large" evidence="6">
    <location>
        <begin position="40"/>
        <end position="386"/>
    </location>
</feature>
<keyword evidence="3" id="KW-0663">Pyridoxal phosphate</keyword>
<organism evidence="7 8">
    <name type="scientific">Salinibacillus aidingensis</name>
    <dbReference type="NCBI Taxonomy" id="237684"/>
    <lineage>
        <taxon>Bacteria</taxon>
        <taxon>Bacillati</taxon>
        <taxon>Bacillota</taxon>
        <taxon>Bacilli</taxon>
        <taxon>Bacillales</taxon>
        <taxon>Bacillaceae</taxon>
        <taxon>Salinibacillus</taxon>
    </lineage>
</organism>
<dbReference type="Pfam" id="PF00155">
    <property type="entry name" value="Aminotran_1_2"/>
    <property type="match status" value="1"/>
</dbReference>
<dbReference type="InterPro" id="IPR015424">
    <property type="entry name" value="PyrdxlP-dep_Trfase"/>
</dbReference>
<dbReference type="Gene3D" id="3.90.1150.10">
    <property type="entry name" value="Aspartate Aminotransferase, domain 1"/>
    <property type="match status" value="1"/>
</dbReference>
<comment type="similarity">
    <text evidence="5">Belongs to the class-II pyridoxal-phosphate-dependent aminotransferase family. MalY/PatB cystathionine beta-lyase subfamily.</text>
</comment>
<evidence type="ECO:0000256" key="5">
    <source>
        <dbReference type="ARBA" id="ARBA00037974"/>
    </source>
</evidence>
<evidence type="ECO:0000256" key="1">
    <source>
        <dbReference type="ARBA" id="ARBA00001933"/>
    </source>
</evidence>
<protein>
    <recommendedName>
        <fullName evidence="2">cysteine-S-conjugate beta-lyase</fullName>
        <ecNumber evidence="2">4.4.1.13</ecNumber>
    </recommendedName>
</protein>
<name>A0ABN1BKY7_9BACI</name>
<keyword evidence="4" id="KW-0456">Lyase</keyword>
<evidence type="ECO:0000256" key="4">
    <source>
        <dbReference type="ARBA" id="ARBA00023239"/>
    </source>
</evidence>
<dbReference type="PANTHER" id="PTHR43525:SF1">
    <property type="entry name" value="PROTEIN MALY"/>
    <property type="match status" value="1"/>
</dbReference>
<dbReference type="Gene3D" id="3.40.640.10">
    <property type="entry name" value="Type I PLP-dependent aspartate aminotransferase-like (Major domain)"/>
    <property type="match status" value="1"/>
</dbReference>